<sequence>MRPARSTVVATAVVMAAVGGLLTASSASASASTSCTSPVFKRQFFATTAFSGTPKKTDCDSAISESWSGAPARGLPKDNFGVRWTVTRDFGSGGPFAFSAEARGGIRVYLDGVRKVDLWKKVSTIRKQAVNVAIPAGQHSLRIDFVNWTGQANAKFAYAPRTTADVDKVKPLVPTGLGATYDKVTGRARIAWAKNKEMDLAGYRVYRRLRGEPFPAAPLVTTTSTSYTDIPPPTGSTYAYEIRAYDKAGNTSSGSAARGVTTVDKTPPARVVATVAMGTDRTRESYVVRWQPVADAVRYRVLHQLLVDGQWKWSEAAVTTGTSVTDYVPVTGAAVWYRVEAYDAAGNVRPAGSGDEVHVDAFWEHRATDVTAAYQGDNRALLQWSLPKDTFAIRGDQIRLLRGVGTPSWEETTPPQYCISLKYADDGDHFRYSCVAEVTPGGTNFFAVEPYLSASLRALPSAIVPLAVPAAPMPATDFTGVSDGRRVDFRWTASASGDVDHYELHSGVWHPATSPAEEGWFYTYTTDTVPGDTTSIRWRYLLTQELDFVLVAVAKDGTRLSTSQSPRLRMEAPAAG</sequence>
<dbReference type="AlphaFoldDB" id="A0A4U5X396"/>
<dbReference type="InterPro" id="IPR013783">
    <property type="entry name" value="Ig-like_fold"/>
</dbReference>
<dbReference type="Gene3D" id="2.60.40.10">
    <property type="entry name" value="Immunoglobulins"/>
    <property type="match status" value="2"/>
</dbReference>
<reference evidence="3 4" key="1">
    <citation type="submission" date="2019-04" db="EMBL/GenBank/DDBJ databases">
        <title>Streptomyces lasaliensis sp.nov., an Actinomycete isolated from soil which produces the polyether antibiotic lasalocid.</title>
        <authorList>
            <person name="Erwin G."/>
            <person name="Haber C."/>
        </authorList>
    </citation>
    <scope>NUCLEOTIDE SEQUENCE [LARGE SCALE GENOMIC DNA]</scope>
    <source>
        <strain evidence="3 4">DSM 40089</strain>
    </source>
</reference>
<comment type="caution">
    <text evidence="3">The sequence shown here is derived from an EMBL/GenBank/DDBJ whole genome shotgun (WGS) entry which is preliminary data.</text>
</comment>
<dbReference type="PROSITE" id="PS51820">
    <property type="entry name" value="PA14"/>
    <property type="match status" value="1"/>
</dbReference>
<dbReference type="PROSITE" id="PS51257">
    <property type="entry name" value="PROKAR_LIPOPROTEIN"/>
    <property type="match status" value="1"/>
</dbReference>
<dbReference type="InterPro" id="IPR011658">
    <property type="entry name" value="PA14_dom"/>
</dbReference>
<feature type="domain" description="PA14" evidence="2">
    <location>
        <begin position="35"/>
        <end position="173"/>
    </location>
</feature>
<dbReference type="SUPFAM" id="SSF49265">
    <property type="entry name" value="Fibronectin type III"/>
    <property type="match status" value="1"/>
</dbReference>
<evidence type="ECO:0000313" key="4">
    <source>
        <dbReference type="Proteomes" id="UP000308632"/>
    </source>
</evidence>
<dbReference type="EMBL" id="SZPR01000013">
    <property type="protein sequence ID" value="TKT08491.1"/>
    <property type="molecule type" value="Genomic_DNA"/>
</dbReference>
<organism evidence="3 4">
    <name type="scientific">Streptomyces galbus</name>
    <dbReference type="NCBI Taxonomy" id="33898"/>
    <lineage>
        <taxon>Bacteria</taxon>
        <taxon>Bacillati</taxon>
        <taxon>Actinomycetota</taxon>
        <taxon>Actinomycetes</taxon>
        <taxon>Kitasatosporales</taxon>
        <taxon>Streptomycetaceae</taxon>
        <taxon>Streptomyces</taxon>
    </lineage>
</organism>
<name>A0A4U5X396_STRGB</name>
<accession>A0A4U5X396</accession>
<dbReference type="SUPFAM" id="SSF56988">
    <property type="entry name" value="Anthrax protective antigen"/>
    <property type="match status" value="1"/>
</dbReference>
<evidence type="ECO:0000259" key="2">
    <source>
        <dbReference type="PROSITE" id="PS51820"/>
    </source>
</evidence>
<proteinExistence type="predicted"/>
<dbReference type="InterPro" id="IPR037524">
    <property type="entry name" value="PA14/GLEYA"/>
</dbReference>
<protein>
    <submittedName>
        <fullName evidence="3">Cellulose 1,4-beta-cellobiosidase</fullName>
    </submittedName>
</protein>
<feature type="chain" id="PRO_5038416063" evidence="1">
    <location>
        <begin position="32"/>
        <end position="576"/>
    </location>
</feature>
<evidence type="ECO:0000256" key="1">
    <source>
        <dbReference type="SAM" id="SignalP"/>
    </source>
</evidence>
<keyword evidence="1" id="KW-0732">Signal</keyword>
<evidence type="ECO:0000313" key="3">
    <source>
        <dbReference type="EMBL" id="TKT08491.1"/>
    </source>
</evidence>
<dbReference type="InterPro" id="IPR036116">
    <property type="entry name" value="FN3_sf"/>
</dbReference>
<gene>
    <name evidence="3" type="ORF">E4U92_16790</name>
</gene>
<dbReference type="Proteomes" id="UP000308632">
    <property type="component" value="Unassembled WGS sequence"/>
</dbReference>
<dbReference type="RefSeq" id="WP_137301231.1">
    <property type="nucleotide sequence ID" value="NZ_BMVD01000002.1"/>
</dbReference>
<dbReference type="GO" id="GO:0005975">
    <property type="term" value="P:carbohydrate metabolic process"/>
    <property type="evidence" value="ECO:0007669"/>
    <property type="project" value="UniProtKB-ARBA"/>
</dbReference>
<dbReference type="Pfam" id="PF07691">
    <property type="entry name" value="PA14"/>
    <property type="match status" value="1"/>
</dbReference>
<feature type="signal peptide" evidence="1">
    <location>
        <begin position="1"/>
        <end position="31"/>
    </location>
</feature>
<dbReference type="SMART" id="SM00758">
    <property type="entry name" value="PA14"/>
    <property type="match status" value="1"/>
</dbReference>